<dbReference type="Proteomes" id="UP000256964">
    <property type="component" value="Unassembled WGS sequence"/>
</dbReference>
<reference evidence="1 2" key="1">
    <citation type="journal article" date="2018" name="Biotechnol. Biofuels">
        <title>Integrative visual omics of the white-rot fungus Polyporus brumalis exposes the biotechnological potential of its oxidative enzymes for delignifying raw plant biomass.</title>
        <authorList>
            <person name="Miyauchi S."/>
            <person name="Rancon A."/>
            <person name="Drula E."/>
            <person name="Hage H."/>
            <person name="Chaduli D."/>
            <person name="Favel A."/>
            <person name="Grisel S."/>
            <person name="Henrissat B."/>
            <person name="Herpoel-Gimbert I."/>
            <person name="Ruiz-Duenas F.J."/>
            <person name="Chevret D."/>
            <person name="Hainaut M."/>
            <person name="Lin J."/>
            <person name="Wang M."/>
            <person name="Pangilinan J."/>
            <person name="Lipzen A."/>
            <person name="Lesage-Meessen L."/>
            <person name="Navarro D."/>
            <person name="Riley R."/>
            <person name="Grigoriev I.V."/>
            <person name="Zhou S."/>
            <person name="Raouche S."/>
            <person name="Rosso M.N."/>
        </authorList>
    </citation>
    <scope>NUCLEOTIDE SEQUENCE [LARGE SCALE GENOMIC DNA]</scope>
    <source>
        <strain evidence="1 2">BRFM 1820</strain>
    </source>
</reference>
<dbReference type="EMBL" id="KZ857383">
    <property type="protein sequence ID" value="RDX55160.1"/>
    <property type="molecule type" value="Genomic_DNA"/>
</dbReference>
<organism evidence="1 2">
    <name type="scientific">Lentinus brumalis</name>
    <dbReference type="NCBI Taxonomy" id="2498619"/>
    <lineage>
        <taxon>Eukaryota</taxon>
        <taxon>Fungi</taxon>
        <taxon>Dikarya</taxon>
        <taxon>Basidiomycota</taxon>
        <taxon>Agaricomycotina</taxon>
        <taxon>Agaricomycetes</taxon>
        <taxon>Polyporales</taxon>
        <taxon>Polyporaceae</taxon>
        <taxon>Lentinus</taxon>
    </lineage>
</organism>
<gene>
    <name evidence="1" type="ORF">OH76DRAFT_872039</name>
</gene>
<accession>A0A371DRI7</accession>
<name>A0A371DRI7_9APHY</name>
<dbReference type="AlphaFoldDB" id="A0A371DRI7"/>
<evidence type="ECO:0000313" key="2">
    <source>
        <dbReference type="Proteomes" id="UP000256964"/>
    </source>
</evidence>
<protein>
    <submittedName>
        <fullName evidence="1">Uncharacterized protein</fullName>
    </submittedName>
</protein>
<keyword evidence="2" id="KW-1185">Reference proteome</keyword>
<sequence>MCGLPLTAWTKWSTDTPTSWAPIRCAFRELASIFIHDEHISLVRLCGLHHDTLFPSAPPTTLRAFVLAFPTSVLVGENGYTSGDDQLVRDGCMHVPIANGRPSLRNRLVCGGSIRASFVGTACLPGSSCSASRLERVDPAAALPPCQRPNFDSPYLFHQRGRQP</sequence>
<proteinExistence type="predicted"/>
<evidence type="ECO:0000313" key="1">
    <source>
        <dbReference type="EMBL" id="RDX55160.1"/>
    </source>
</evidence>